<dbReference type="Gene3D" id="3.40.50.1820">
    <property type="entry name" value="alpha/beta hydrolase"/>
    <property type="match status" value="1"/>
</dbReference>
<evidence type="ECO:0000259" key="1">
    <source>
        <dbReference type="Pfam" id="PF01738"/>
    </source>
</evidence>
<dbReference type="InterPro" id="IPR029058">
    <property type="entry name" value="AB_hydrolase_fold"/>
</dbReference>
<dbReference type="PANTHER" id="PTHR46623:SF10">
    <property type="entry name" value="CARBOXYMETHYLENEBUTENOLIDASE HOMOLOG"/>
    <property type="match status" value="1"/>
</dbReference>
<dbReference type="SUPFAM" id="SSF53474">
    <property type="entry name" value="alpha/beta-Hydrolases"/>
    <property type="match status" value="1"/>
</dbReference>
<feature type="domain" description="Dienelactone hydrolase" evidence="1">
    <location>
        <begin position="22"/>
        <end position="251"/>
    </location>
</feature>
<sequence>MDLRMPTAIELVGVPVGDHTADAILARPEGTGRWPGVLVWMDAFGLRPRLEEMAARIATEGYVVLVPNLYHRKGRAPVTPQRDLTTDEGRSAAFRELGPLMRSLTAEVVEHDAAAYLNALLARDDVRGPIGTVGYCMGGRFAVRAAATRPDDVAAVGSFHAGGLATDDEDSPHLLLPRVRAEVYVAHADHDRSMTRGQQERFGQALAEAGLVHTAELYQGAPHGFTMSDTAMYDAAATERHWAALLPLLERTLKG</sequence>
<dbReference type="EMBL" id="JAVDYG010000001">
    <property type="protein sequence ID" value="MDR7360714.1"/>
    <property type="molecule type" value="Genomic_DNA"/>
</dbReference>
<dbReference type="InterPro" id="IPR051049">
    <property type="entry name" value="Dienelactone_hydrolase-like"/>
</dbReference>
<evidence type="ECO:0000313" key="2">
    <source>
        <dbReference type="EMBL" id="MDR7360714.1"/>
    </source>
</evidence>
<keyword evidence="2" id="KW-0378">Hydrolase</keyword>
<comment type="caution">
    <text evidence="2">The sequence shown here is derived from an EMBL/GenBank/DDBJ whole genome shotgun (WGS) entry which is preliminary data.</text>
</comment>
<organism evidence="2 3">
    <name type="scientific">Nocardioides marmoribigeumensis</name>
    <dbReference type="NCBI Taxonomy" id="433649"/>
    <lineage>
        <taxon>Bacteria</taxon>
        <taxon>Bacillati</taxon>
        <taxon>Actinomycetota</taxon>
        <taxon>Actinomycetes</taxon>
        <taxon>Propionibacteriales</taxon>
        <taxon>Nocardioidaceae</taxon>
        <taxon>Nocardioides</taxon>
    </lineage>
</organism>
<dbReference type="Pfam" id="PF01738">
    <property type="entry name" value="DLH"/>
    <property type="match status" value="1"/>
</dbReference>
<dbReference type="GO" id="GO:0008806">
    <property type="term" value="F:carboxymethylenebutenolidase activity"/>
    <property type="evidence" value="ECO:0007669"/>
    <property type="project" value="UniProtKB-EC"/>
</dbReference>
<dbReference type="EC" id="3.1.1.45" evidence="2"/>
<gene>
    <name evidence="2" type="ORF">J2S63_000267</name>
</gene>
<reference evidence="2 3" key="1">
    <citation type="submission" date="2023-07" db="EMBL/GenBank/DDBJ databases">
        <title>Sequencing the genomes of 1000 actinobacteria strains.</title>
        <authorList>
            <person name="Klenk H.-P."/>
        </authorList>
    </citation>
    <scope>NUCLEOTIDE SEQUENCE [LARGE SCALE GENOMIC DNA]</scope>
    <source>
        <strain evidence="2 3">DSM 19426</strain>
    </source>
</reference>
<name>A0ABU2BQ00_9ACTN</name>
<dbReference type="InterPro" id="IPR002925">
    <property type="entry name" value="Dienelactn_hydro"/>
</dbReference>
<accession>A0ABU2BQ00</accession>
<keyword evidence="3" id="KW-1185">Reference proteome</keyword>
<evidence type="ECO:0000313" key="3">
    <source>
        <dbReference type="Proteomes" id="UP001183648"/>
    </source>
</evidence>
<dbReference type="PANTHER" id="PTHR46623">
    <property type="entry name" value="CARBOXYMETHYLENEBUTENOLIDASE-RELATED"/>
    <property type="match status" value="1"/>
</dbReference>
<protein>
    <submittedName>
        <fullName evidence="2">Carboxymethylenebutenolidase</fullName>
        <ecNumber evidence="2">3.1.1.45</ecNumber>
    </submittedName>
</protein>
<proteinExistence type="predicted"/>
<dbReference type="RefSeq" id="WP_310297571.1">
    <property type="nucleotide sequence ID" value="NZ_BAAAPS010000011.1"/>
</dbReference>
<dbReference type="Proteomes" id="UP001183648">
    <property type="component" value="Unassembled WGS sequence"/>
</dbReference>